<dbReference type="InterPro" id="IPR005561">
    <property type="entry name" value="ANTAR"/>
</dbReference>
<dbReference type="OrthoDB" id="4694899at2"/>
<name>A0A372LWA3_9ACTN</name>
<evidence type="ECO:0000313" key="4">
    <source>
        <dbReference type="EMBL" id="RFU82660.1"/>
    </source>
</evidence>
<dbReference type="Pfam" id="PF03861">
    <property type="entry name" value="ANTAR"/>
    <property type="match status" value="1"/>
</dbReference>
<dbReference type="Proteomes" id="UP000263094">
    <property type="component" value="Unassembled WGS sequence"/>
</dbReference>
<comment type="caution">
    <text evidence="4">The sequence shown here is derived from an EMBL/GenBank/DDBJ whole genome shotgun (WGS) entry which is preliminary data.</text>
</comment>
<sequence>MGHCGVRTTLFSCRSRRERPPTRLPEPQGGTLAMSMRDEVDDVTEQEWRAWLARRNRRAARGVVRRAEAVLVERYGLEDLLAAFSLLKDASQQFNLKLHTVADAVVRVSAPEADSRDWFPGRDHPLPPPLETLASRQVRRSAPLSEVLGAALGRTLQVARADRGHVHVVETGMRRLARSTGLDEPFAEYAAFTRGEETAWDRAANEARQITVPAAPDSDLFTRAASRAMWDGGCLACHCLPLTPGRDGALAVVTAHYRRPLGAPLSWSRLATMDELGSEVGAWLSWHRNTIVLDALEYLHHRAYDV</sequence>
<evidence type="ECO:0000256" key="1">
    <source>
        <dbReference type="ARBA" id="ARBA00023015"/>
    </source>
</evidence>
<dbReference type="SMART" id="SM01012">
    <property type="entry name" value="ANTAR"/>
    <property type="match status" value="1"/>
</dbReference>
<evidence type="ECO:0000313" key="5">
    <source>
        <dbReference type="Proteomes" id="UP000263094"/>
    </source>
</evidence>
<reference evidence="4 5" key="1">
    <citation type="submission" date="2018-08" db="EMBL/GenBank/DDBJ databases">
        <title>Isolation, diversity and antifungal activity of Actinobacteria from wheat.</title>
        <authorList>
            <person name="Han C."/>
        </authorList>
    </citation>
    <scope>NUCLEOTIDE SEQUENCE [LARGE SCALE GENOMIC DNA]</scope>
    <source>
        <strain evidence="4 5">NEAU-YY421</strain>
    </source>
</reference>
<gene>
    <name evidence="4" type="ORF">DY218_31995</name>
</gene>
<evidence type="ECO:0000259" key="3">
    <source>
        <dbReference type="SMART" id="SM01012"/>
    </source>
</evidence>
<keyword evidence="2" id="KW-0804">Transcription</keyword>
<dbReference type="InterPro" id="IPR036388">
    <property type="entry name" value="WH-like_DNA-bd_sf"/>
</dbReference>
<protein>
    <submittedName>
        <fullName evidence="4">ANTAR domain-containing protein</fullName>
    </submittedName>
</protein>
<dbReference type="Gene3D" id="3.30.450.40">
    <property type="match status" value="1"/>
</dbReference>
<dbReference type="AlphaFoldDB" id="A0A372LWA3"/>
<dbReference type="SUPFAM" id="SSF55781">
    <property type="entry name" value="GAF domain-like"/>
    <property type="match status" value="1"/>
</dbReference>
<keyword evidence="1" id="KW-0805">Transcription regulation</keyword>
<evidence type="ECO:0000256" key="2">
    <source>
        <dbReference type="ARBA" id="ARBA00023163"/>
    </source>
</evidence>
<accession>A0A372LWA3</accession>
<keyword evidence="5" id="KW-1185">Reference proteome</keyword>
<proteinExistence type="predicted"/>
<organism evidence="4 5">
    <name type="scientific">Streptomyces triticagri</name>
    <dbReference type="NCBI Taxonomy" id="2293568"/>
    <lineage>
        <taxon>Bacteria</taxon>
        <taxon>Bacillati</taxon>
        <taxon>Actinomycetota</taxon>
        <taxon>Actinomycetes</taxon>
        <taxon>Kitasatosporales</taxon>
        <taxon>Streptomycetaceae</taxon>
        <taxon>Streptomyces</taxon>
    </lineage>
</organism>
<feature type="domain" description="ANTAR" evidence="3">
    <location>
        <begin position="51"/>
        <end position="106"/>
    </location>
</feature>
<dbReference type="GO" id="GO:0003723">
    <property type="term" value="F:RNA binding"/>
    <property type="evidence" value="ECO:0007669"/>
    <property type="project" value="InterPro"/>
</dbReference>
<dbReference type="Gene3D" id="1.10.10.10">
    <property type="entry name" value="Winged helix-like DNA-binding domain superfamily/Winged helix DNA-binding domain"/>
    <property type="match status" value="1"/>
</dbReference>
<dbReference type="EMBL" id="QUAK01000234">
    <property type="protein sequence ID" value="RFU82660.1"/>
    <property type="molecule type" value="Genomic_DNA"/>
</dbReference>
<dbReference type="InterPro" id="IPR029016">
    <property type="entry name" value="GAF-like_dom_sf"/>
</dbReference>